<feature type="compositionally biased region" description="Polar residues" evidence="8">
    <location>
        <begin position="260"/>
        <end position="283"/>
    </location>
</feature>
<sequence length="1691" mass="186412">MESEEAILENENNSNLECESGLRSRDESMCVDGMHSNASVVIHDAQPFVDFSSGRSSNSAIEITSLDKVLSFTSVTQAELADKCDDRLKDTSSVCEKSVDIEHLANAGKAAVESDSSGRCIQDYGDFTGSSSVSQLDGAASSKISHGIHHILSTDNEKYTNLTEPMVEEGRDAMLSHGVSLLERQPARETESMETEETDLLAVSTSVVHEKVEMERNVSILTGPSKEFNTSSHTSKCWEDEIDLLEEGSQDSANHEHNSTGHGTDNSLSKSHNSQDEASSVRLSENGRSDIKKLKPHSVDISETEEVMAKEERSGAETKSEYLLAQLQPQSDHVEKDIDDVEIVDEEDPQIDVVKVVIPSSESNSFSKNASSECHSSDTVQSVKEMNIVLDNVISETVEPTALSSGDILNVSSSDSSESEFISSAKSKQTYEKEVKILKQVSTQIEAANNNDNHGERPMKTTTVEERTPPPPPGLTSGDSSIPGSSIKQNSGLSDSVLKDTDLEFVEVIEEANATPMEINSHDSDKLTPGSEHMQINKDVLEATSASPVLVDATKHGNSGPKDTAESNDSVNTTSGHHGASNQLQISEIKTECNPCNINGSTDDLVMYDNEVASQGVKQEPHVDGDDDDDVVIIDDEGEVVPLKKEVVETRTTENGVDTQMSGSVGTEKNLGTSSEPGNSKADSPKSKLTKQKLQTCIVCQKICRCKYNIVRNGDLKHLCDDACFKQFKKSPNMFLKQKRNLNAPPASNIMPDLPPTSTSNVASQGSTQESQFKTCSVCQLIDVNASQPFCNWKGLDFCGESCLGKFQANLNASCSFCQSYIPPEVRTNFCLKIGNNMRPFCKHKCYSEFKKKLRLCSFCQRDVTAEPGAFTAIVGADNKFREFCSQACMKNTESQINNVEVLSVEKGHVRQETITCSVCRKQGPVKYTVRLQDEWSKLCSDLCLSAFQYTNKISMGRCDSCGVPCTTEEAKAHFIQHEGKVKRFCSDLCVNSFRTANSRPIPCGWCGTKKLNFDMIERLDTENKVQLFCSLNCLSLYRVSLQAKSNQAVQCDQCRKVVPAQYHLTMSDASVRNFCSYSCVMNFQVQFEVQRVPPVFGATPQPLSASSQGQFLPQGAPVQQNQPLKPTPARGGGRMTTRQATAREHSPSYPVISSVVSLAEHEANTQPTLPPPLLPPLPAVNAVAATRTHVDSMVPSGDGRHQIIIQAAVPKFSKNKSLQCRPVMLTKATSCRPHSQNKEVQTDEVPMQPILIPVPVPVYIPVPTVMFTAPAPKIVPIPIPIPVPVFLPTTRKSITGVCRTIQDIVERIPADPLEAELLQMAEAVAGDKTPGNSDTDSEAEAAVEDPIGGNESLAQSENESSSTARTKECGDEDMLQLALRMAEEMSGPIEDLETSVEPLTIKTDRPGQQPKKVEPYHSEDDDDDDDYIPRQTGRGRGAKRSNRGRPPSARPKRQRTDRTSEDDFTKQPGPSSQSQPTEPPDVNYRLKFTYGLNAWRHWVISKNMQIENSVSQMNVRARTFPTDILKCTVDELNTSMCMFVDEVRKPSGNEYSPDSIYYLCLGIQQYLYENGRIDSLFSDPYFEKFTDRLNEILKTLQPKMNKHGQMLCRIEEEHLWESKQLGAHSPFVLLNTLVYFHTKYFILKTVQDHMALSFAQILKHWKKGVPLKGQPVAIAKNVSLRFYCVTNGKK</sequence>
<evidence type="ECO:0000256" key="2">
    <source>
        <dbReference type="ARBA" id="ARBA00022553"/>
    </source>
</evidence>
<feature type="domain" description="TRASH" evidence="9">
    <location>
        <begin position="959"/>
        <end position="998"/>
    </location>
</feature>
<feature type="domain" description="TRASH" evidence="9">
    <location>
        <begin position="776"/>
        <end position="811"/>
    </location>
</feature>
<proteinExistence type="predicted"/>
<feature type="domain" description="TRASH" evidence="9">
    <location>
        <begin position="857"/>
        <end position="897"/>
    </location>
</feature>
<evidence type="ECO:0000256" key="6">
    <source>
        <dbReference type="ARBA" id="ARBA00022833"/>
    </source>
</evidence>
<feature type="region of interest" description="Disordered" evidence="8">
    <location>
        <begin position="1392"/>
        <end position="1483"/>
    </location>
</feature>
<keyword evidence="3" id="KW-0479">Metal-binding</keyword>
<dbReference type="InterPro" id="IPR011017">
    <property type="entry name" value="TRASH_dom"/>
</dbReference>
<keyword evidence="1" id="KW-1017">Isopeptide bond</keyword>
<dbReference type="GO" id="GO:0008270">
    <property type="term" value="F:zinc ion binding"/>
    <property type="evidence" value="ECO:0007669"/>
    <property type="project" value="UniProtKB-KW"/>
</dbReference>
<feature type="compositionally biased region" description="Polar residues" evidence="8">
    <location>
        <begin position="477"/>
        <end position="494"/>
    </location>
</feature>
<evidence type="ECO:0000259" key="9">
    <source>
        <dbReference type="SMART" id="SM00746"/>
    </source>
</evidence>
<feature type="region of interest" description="Disordered" evidence="8">
    <location>
        <begin position="445"/>
        <end position="495"/>
    </location>
</feature>
<dbReference type="Pfam" id="PF12012">
    <property type="entry name" value="DUF3504"/>
    <property type="match status" value="1"/>
</dbReference>
<comment type="caution">
    <text evidence="10">The sequence shown here is derived from an EMBL/GenBank/DDBJ whole genome shotgun (WGS) entry which is preliminary data.</text>
</comment>
<keyword evidence="11" id="KW-1185">Reference proteome</keyword>
<feature type="compositionally biased region" description="Polar residues" evidence="8">
    <location>
        <begin position="567"/>
        <end position="583"/>
    </location>
</feature>
<feature type="compositionally biased region" description="Basic and acidic residues" evidence="8">
    <location>
        <begin position="1455"/>
        <end position="1466"/>
    </location>
</feature>
<feature type="compositionally biased region" description="Basic and acidic residues" evidence="8">
    <location>
        <begin position="453"/>
        <end position="468"/>
    </location>
</feature>
<dbReference type="Pfam" id="PF25561">
    <property type="entry name" value="QRICH1"/>
    <property type="match status" value="1"/>
</dbReference>
<feature type="compositionally biased region" description="Polar residues" evidence="8">
    <location>
        <begin position="653"/>
        <end position="682"/>
    </location>
</feature>
<feature type="region of interest" description="Disordered" evidence="8">
    <location>
        <begin position="1"/>
        <end position="20"/>
    </location>
</feature>
<feature type="region of interest" description="Disordered" evidence="8">
    <location>
        <begin position="1101"/>
        <end position="1135"/>
    </location>
</feature>
<feature type="region of interest" description="Disordered" evidence="8">
    <location>
        <begin position="651"/>
        <end position="687"/>
    </location>
</feature>
<evidence type="ECO:0000256" key="3">
    <source>
        <dbReference type="ARBA" id="ARBA00022723"/>
    </source>
</evidence>
<dbReference type="InterPro" id="IPR021893">
    <property type="entry name" value="ZMYM2-like_C"/>
</dbReference>
<reference evidence="10" key="1">
    <citation type="submission" date="2021-04" db="EMBL/GenBank/DDBJ databases">
        <authorList>
            <consortium name="Molecular Ecology Group"/>
        </authorList>
    </citation>
    <scope>NUCLEOTIDE SEQUENCE</scope>
</reference>
<organism evidence="10 11">
    <name type="scientific">Candidula unifasciata</name>
    <dbReference type="NCBI Taxonomy" id="100452"/>
    <lineage>
        <taxon>Eukaryota</taxon>
        <taxon>Metazoa</taxon>
        <taxon>Spiralia</taxon>
        <taxon>Lophotrochozoa</taxon>
        <taxon>Mollusca</taxon>
        <taxon>Gastropoda</taxon>
        <taxon>Heterobranchia</taxon>
        <taxon>Euthyneura</taxon>
        <taxon>Panpulmonata</taxon>
        <taxon>Eupulmonata</taxon>
        <taxon>Stylommatophora</taxon>
        <taxon>Helicina</taxon>
        <taxon>Helicoidea</taxon>
        <taxon>Geomitridae</taxon>
        <taxon>Candidula</taxon>
    </lineage>
</organism>
<accession>A0A8S3ZXN9</accession>
<dbReference type="InterPro" id="IPR051284">
    <property type="entry name" value="ZnF_MYMT-QRICH1"/>
</dbReference>
<dbReference type="SMART" id="SM00746">
    <property type="entry name" value="TRASH"/>
    <property type="match status" value="8"/>
</dbReference>
<feature type="region of interest" description="Disordered" evidence="8">
    <location>
        <begin position="552"/>
        <end position="583"/>
    </location>
</feature>
<evidence type="ECO:0000313" key="11">
    <source>
        <dbReference type="Proteomes" id="UP000678393"/>
    </source>
</evidence>
<evidence type="ECO:0000256" key="7">
    <source>
        <dbReference type="ARBA" id="ARBA00022843"/>
    </source>
</evidence>
<dbReference type="PANTHER" id="PTHR45736">
    <property type="entry name" value="ZINC FINGER MYM-TYPE PROTEIN"/>
    <property type="match status" value="1"/>
</dbReference>
<keyword evidence="6" id="KW-0862">Zinc</keyword>
<feature type="domain" description="TRASH" evidence="9">
    <location>
        <begin position="815"/>
        <end position="854"/>
    </location>
</feature>
<dbReference type="Pfam" id="PF06467">
    <property type="entry name" value="zf-FCS"/>
    <property type="match status" value="1"/>
</dbReference>
<evidence type="ECO:0000256" key="5">
    <source>
        <dbReference type="ARBA" id="ARBA00022771"/>
    </source>
</evidence>
<dbReference type="InterPro" id="IPR010507">
    <property type="entry name" value="Znf_MYM"/>
</dbReference>
<dbReference type="OrthoDB" id="10025028at2759"/>
<dbReference type="EMBL" id="CAJHNH020007179">
    <property type="protein sequence ID" value="CAG5134433.1"/>
    <property type="molecule type" value="Genomic_DNA"/>
</dbReference>
<feature type="compositionally biased region" description="Basic and acidic residues" evidence="8">
    <location>
        <begin position="307"/>
        <end position="319"/>
    </location>
</feature>
<evidence type="ECO:0000313" key="10">
    <source>
        <dbReference type="EMBL" id="CAG5134433.1"/>
    </source>
</evidence>
<keyword evidence="7" id="KW-0832">Ubl conjugation</keyword>
<evidence type="ECO:0000256" key="4">
    <source>
        <dbReference type="ARBA" id="ARBA00022737"/>
    </source>
</evidence>
<feature type="domain" description="TRASH" evidence="9">
    <location>
        <begin position="697"/>
        <end position="732"/>
    </location>
</feature>
<gene>
    <name evidence="10" type="ORF">CUNI_LOCUS19991</name>
</gene>
<feature type="compositionally biased region" description="Basic and acidic residues" evidence="8">
    <location>
        <begin position="285"/>
        <end position="300"/>
    </location>
</feature>
<feature type="compositionally biased region" description="Polar residues" evidence="8">
    <location>
        <begin position="1102"/>
        <end position="1125"/>
    </location>
</feature>
<keyword evidence="4" id="KW-0677">Repeat</keyword>
<dbReference type="PANTHER" id="PTHR45736:SF1">
    <property type="entry name" value="WITHOUT CHILDREN, ISOFORM B"/>
    <property type="match status" value="1"/>
</dbReference>
<dbReference type="Proteomes" id="UP000678393">
    <property type="component" value="Unassembled WGS sequence"/>
</dbReference>
<feature type="domain" description="TRASH" evidence="9">
    <location>
        <begin position="1052"/>
        <end position="1088"/>
    </location>
</feature>
<dbReference type="Pfam" id="PF24900">
    <property type="entry name" value="TRASH_ZMYM4"/>
    <property type="match status" value="1"/>
</dbReference>
<protein>
    <recommendedName>
        <fullName evidence="9">TRASH domain-containing protein</fullName>
    </recommendedName>
</protein>
<feature type="region of interest" description="Disordered" evidence="8">
    <location>
        <begin position="1327"/>
        <end position="1371"/>
    </location>
</feature>
<name>A0A8S3ZXN9_9EUPU</name>
<feature type="compositionally biased region" description="Polar residues" evidence="8">
    <location>
        <begin position="1353"/>
        <end position="1365"/>
    </location>
</feature>
<feature type="non-terminal residue" evidence="10">
    <location>
        <position position="1"/>
    </location>
</feature>
<feature type="domain" description="TRASH" evidence="9">
    <location>
        <begin position="917"/>
        <end position="952"/>
    </location>
</feature>
<feature type="compositionally biased region" description="Low complexity" evidence="8">
    <location>
        <begin position="9"/>
        <end position="19"/>
    </location>
</feature>
<keyword evidence="2" id="KW-0597">Phosphoprotein</keyword>
<dbReference type="InterPro" id="IPR057926">
    <property type="entry name" value="QRICH1_dom"/>
</dbReference>
<feature type="domain" description="TRASH" evidence="9">
    <location>
        <begin position="1004"/>
        <end position="1042"/>
    </location>
</feature>
<feature type="region of interest" description="Disordered" evidence="8">
    <location>
        <begin position="250"/>
        <end position="319"/>
    </location>
</feature>
<evidence type="ECO:0000256" key="1">
    <source>
        <dbReference type="ARBA" id="ARBA00022499"/>
    </source>
</evidence>
<keyword evidence="5" id="KW-0863">Zinc-finger</keyword>
<evidence type="ECO:0000256" key="8">
    <source>
        <dbReference type="SAM" id="MobiDB-lite"/>
    </source>
</evidence>